<dbReference type="SUPFAM" id="SSF161070">
    <property type="entry name" value="SNF-like"/>
    <property type="match status" value="1"/>
</dbReference>
<reference evidence="2" key="2">
    <citation type="submission" date="2015-06" db="UniProtKB">
        <authorList>
            <consortium name="EnsemblMetazoa"/>
        </authorList>
    </citation>
    <scope>IDENTIFICATION</scope>
</reference>
<reference evidence="3" key="1">
    <citation type="submission" date="2013-02" db="EMBL/GenBank/DDBJ databases">
        <authorList>
            <person name="Hughes D."/>
        </authorList>
    </citation>
    <scope>NUCLEOTIDE SEQUENCE</scope>
    <source>
        <strain>Durham</strain>
        <strain evidence="3">NC isolate 2 -- Noor lab</strain>
    </source>
</reference>
<keyword evidence="1" id="KW-0472">Membrane</keyword>
<dbReference type="HOGENOM" id="CLU_2963419_0_0_1"/>
<dbReference type="EMBL" id="CAQQ02052006">
    <property type="status" value="NOT_ANNOTATED_CDS"/>
    <property type="molecule type" value="Genomic_DNA"/>
</dbReference>
<protein>
    <submittedName>
        <fullName evidence="2">Uncharacterized protein</fullName>
    </submittedName>
</protein>
<dbReference type="InterPro" id="IPR037272">
    <property type="entry name" value="SNS_sf"/>
</dbReference>
<dbReference type="EnsemblMetazoa" id="MESCA007939-RA">
    <property type="protein sequence ID" value="MESCA007939-PA"/>
    <property type="gene ID" value="MESCA007939"/>
</dbReference>
<evidence type="ECO:0000256" key="1">
    <source>
        <dbReference type="SAM" id="Phobius"/>
    </source>
</evidence>
<keyword evidence="3" id="KW-1185">Reference proteome</keyword>
<dbReference type="STRING" id="36166.T1GVX1"/>
<proteinExistence type="predicted"/>
<keyword evidence="1" id="KW-1133">Transmembrane helix</keyword>
<dbReference type="AlphaFoldDB" id="T1GVX1"/>
<dbReference type="Proteomes" id="UP000015102">
    <property type="component" value="Unassembled WGS sequence"/>
</dbReference>
<evidence type="ECO:0000313" key="2">
    <source>
        <dbReference type="EnsemblMetazoa" id="MESCA007939-PA"/>
    </source>
</evidence>
<name>T1GVX1_MEGSC</name>
<organism evidence="2 3">
    <name type="scientific">Megaselia scalaris</name>
    <name type="common">Humpbacked fly</name>
    <name type="synonym">Phora scalaris</name>
    <dbReference type="NCBI Taxonomy" id="36166"/>
    <lineage>
        <taxon>Eukaryota</taxon>
        <taxon>Metazoa</taxon>
        <taxon>Ecdysozoa</taxon>
        <taxon>Arthropoda</taxon>
        <taxon>Hexapoda</taxon>
        <taxon>Insecta</taxon>
        <taxon>Pterygota</taxon>
        <taxon>Neoptera</taxon>
        <taxon>Endopterygota</taxon>
        <taxon>Diptera</taxon>
        <taxon>Brachycera</taxon>
        <taxon>Muscomorpha</taxon>
        <taxon>Platypezoidea</taxon>
        <taxon>Phoridae</taxon>
        <taxon>Megaseliini</taxon>
        <taxon>Megaselia</taxon>
    </lineage>
</organism>
<sequence>MYDYPNKASSPTQYYWYRSTLMCSPSVDEPEQINYHMAIALIVSWFLILKGNINLTVGQ</sequence>
<accession>T1GVX1</accession>
<keyword evidence="1" id="KW-0812">Transmembrane</keyword>
<dbReference type="EMBL" id="CAQQ02052004">
    <property type="status" value="NOT_ANNOTATED_CDS"/>
    <property type="molecule type" value="Genomic_DNA"/>
</dbReference>
<dbReference type="EMBL" id="CAQQ02052005">
    <property type="status" value="NOT_ANNOTATED_CDS"/>
    <property type="molecule type" value="Genomic_DNA"/>
</dbReference>
<feature type="transmembrane region" description="Helical" evidence="1">
    <location>
        <begin position="33"/>
        <end position="49"/>
    </location>
</feature>
<dbReference type="EMBL" id="CAQQ02052007">
    <property type="status" value="NOT_ANNOTATED_CDS"/>
    <property type="molecule type" value="Genomic_DNA"/>
</dbReference>
<evidence type="ECO:0000313" key="3">
    <source>
        <dbReference type="Proteomes" id="UP000015102"/>
    </source>
</evidence>